<keyword evidence="2" id="KW-1185">Reference proteome</keyword>
<protein>
    <submittedName>
        <fullName evidence="1">7564_t:CDS:1</fullName>
    </submittedName>
</protein>
<gene>
    <name evidence="1" type="ORF">SCALOS_LOCUS2268</name>
</gene>
<comment type="caution">
    <text evidence="1">The sequence shown here is derived from an EMBL/GenBank/DDBJ whole genome shotgun (WGS) entry which is preliminary data.</text>
</comment>
<dbReference type="EMBL" id="CAJVPM010001941">
    <property type="protein sequence ID" value="CAG8476975.1"/>
    <property type="molecule type" value="Genomic_DNA"/>
</dbReference>
<proteinExistence type="predicted"/>
<organism evidence="1 2">
    <name type="scientific">Scutellospora calospora</name>
    <dbReference type="NCBI Taxonomy" id="85575"/>
    <lineage>
        <taxon>Eukaryota</taxon>
        <taxon>Fungi</taxon>
        <taxon>Fungi incertae sedis</taxon>
        <taxon>Mucoromycota</taxon>
        <taxon>Glomeromycotina</taxon>
        <taxon>Glomeromycetes</taxon>
        <taxon>Diversisporales</taxon>
        <taxon>Gigasporaceae</taxon>
        <taxon>Scutellospora</taxon>
    </lineage>
</organism>
<accession>A0ACA9KJA7</accession>
<name>A0ACA9KJA7_9GLOM</name>
<reference evidence="1" key="1">
    <citation type="submission" date="2021-06" db="EMBL/GenBank/DDBJ databases">
        <authorList>
            <person name="Kallberg Y."/>
            <person name="Tangrot J."/>
            <person name="Rosling A."/>
        </authorList>
    </citation>
    <scope>NUCLEOTIDE SEQUENCE</scope>
    <source>
        <strain evidence="1">AU212A</strain>
    </source>
</reference>
<sequence length="274" mass="32244">MQRLFERLNQIQQRNLRRITINYRRTIGIQRPRIGRSFIYPRQQRLIRSLQGQIKNEDDFTNSDIINNFMNELRNNQNTERQLIRYGTITNIPNVPTIPNIQIKNNFMKELGIHSKSIEENKSIKSNSLQTNYISDVTHISDISDNDLFISEEEIERRKKEKNKFLSPEEYAEENERKICEREQVQITNIQQINPRAAIQDEITISIDTPINTDNLQPVPQIILFTTSSRPGSLMSIFRSFSRSLTLQNLMNIDLQKESSTNIFNKIFGIFKPK</sequence>
<evidence type="ECO:0000313" key="1">
    <source>
        <dbReference type="EMBL" id="CAG8476975.1"/>
    </source>
</evidence>
<dbReference type="Proteomes" id="UP000789860">
    <property type="component" value="Unassembled WGS sequence"/>
</dbReference>
<evidence type="ECO:0000313" key="2">
    <source>
        <dbReference type="Proteomes" id="UP000789860"/>
    </source>
</evidence>